<dbReference type="Pfam" id="PF00929">
    <property type="entry name" value="RNase_T"/>
    <property type="match status" value="1"/>
</dbReference>
<dbReference type="EMBL" id="JAPFGC010000002">
    <property type="protein sequence ID" value="MDA0176414.1"/>
    <property type="molecule type" value="Genomic_DNA"/>
</dbReference>
<dbReference type="InterPro" id="IPR036397">
    <property type="entry name" value="RNaseH_sf"/>
</dbReference>
<dbReference type="PANTHER" id="PTHR30231:SF41">
    <property type="entry name" value="DNA POLYMERASE III SUBUNIT EPSILON"/>
    <property type="match status" value="1"/>
</dbReference>
<gene>
    <name evidence="2" type="ORF">OOZ35_02790</name>
</gene>
<sequence>MGWFSTKQYPEYWTNYVSSLKKAYSLEHTRFVVFDTETTGLNPKKDRLLSIGTVTVINFNIDVADQLECYIKQDHFNAKTVEIHGILKGGSIAKVEEETALKQFLKHIEGAILVAHHVNFDVAMINEALKRLGLPKLKNKTIDTGTLYKKTKYLKTETHYSLDDLCNKFNITMHDRHTASGDAYLTAILFLKLSALLKEKNKGLTLKDLLRRF</sequence>
<reference evidence="2" key="1">
    <citation type="submission" date="2022-11" db="EMBL/GenBank/DDBJ databases">
        <title>Refractory cell wall polysaccharides provide important carbon source for microbial heterotrophs in the hadal ocean.</title>
        <authorList>
            <person name="Zhu X."/>
        </authorList>
    </citation>
    <scope>NUCLEOTIDE SEQUENCE</scope>
    <source>
        <strain evidence="2">MTRN7</strain>
    </source>
</reference>
<evidence type="ECO:0000313" key="2">
    <source>
        <dbReference type="EMBL" id="MDA0176414.1"/>
    </source>
</evidence>
<dbReference type="InterPro" id="IPR012337">
    <property type="entry name" value="RNaseH-like_sf"/>
</dbReference>
<dbReference type="Gene3D" id="3.30.420.10">
    <property type="entry name" value="Ribonuclease H-like superfamily/Ribonuclease H"/>
    <property type="match status" value="1"/>
</dbReference>
<protein>
    <submittedName>
        <fullName evidence="2">3'-5' exonuclease</fullName>
    </submittedName>
</protein>
<name>A0ABT4RX57_9FLAO</name>
<keyword evidence="3" id="KW-1185">Reference proteome</keyword>
<proteinExistence type="predicted"/>
<dbReference type="CDD" id="cd06127">
    <property type="entry name" value="DEDDh"/>
    <property type="match status" value="1"/>
</dbReference>
<dbReference type="SUPFAM" id="SSF53098">
    <property type="entry name" value="Ribonuclease H-like"/>
    <property type="match status" value="1"/>
</dbReference>
<dbReference type="RefSeq" id="WP_106688505.1">
    <property type="nucleotide sequence ID" value="NZ_CAXQEU010000066.1"/>
</dbReference>
<evidence type="ECO:0000313" key="3">
    <source>
        <dbReference type="Proteomes" id="UP001149142"/>
    </source>
</evidence>
<evidence type="ECO:0000259" key="1">
    <source>
        <dbReference type="SMART" id="SM00479"/>
    </source>
</evidence>
<dbReference type="InterPro" id="IPR006054">
    <property type="entry name" value="DnaQ"/>
</dbReference>
<dbReference type="NCBIfam" id="TIGR00573">
    <property type="entry name" value="dnaq"/>
    <property type="match status" value="1"/>
</dbReference>
<keyword evidence="2" id="KW-0378">Hydrolase</keyword>
<dbReference type="Proteomes" id="UP001149142">
    <property type="component" value="Unassembled WGS sequence"/>
</dbReference>
<dbReference type="InterPro" id="IPR013520">
    <property type="entry name" value="Ribonucl_H"/>
</dbReference>
<dbReference type="GO" id="GO:0004527">
    <property type="term" value="F:exonuclease activity"/>
    <property type="evidence" value="ECO:0007669"/>
    <property type="project" value="UniProtKB-KW"/>
</dbReference>
<dbReference type="PANTHER" id="PTHR30231">
    <property type="entry name" value="DNA POLYMERASE III SUBUNIT EPSILON"/>
    <property type="match status" value="1"/>
</dbReference>
<organism evidence="2 3">
    <name type="scientific">Mesoflavibacter profundi</name>
    <dbReference type="NCBI Taxonomy" id="2708110"/>
    <lineage>
        <taxon>Bacteria</taxon>
        <taxon>Pseudomonadati</taxon>
        <taxon>Bacteroidota</taxon>
        <taxon>Flavobacteriia</taxon>
        <taxon>Flavobacteriales</taxon>
        <taxon>Flavobacteriaceae</taxon>
        <taxon>Mesoflavibacter</taxon>
    </lineage>
</organism>
<feature type="domain" description="Exonuclease" evidence="1">
    <location>
        <begin position="30"/>
        <end position="199"/>
    </location>
</feature>
<keyword evidence="2" id="KW-0269">Exonuclease</keyword>
<keyword evidence="2" id="KW-0540">Nuclease</keyword>
<accession>A0ABT4RX57</accession>
<dbReference type="SMART" id="SM00479">
    <property type="entry name" value="EXOIII"/>
    <property type="match status" value="1"/>
</dbReference>
<comment type="caution">
    <text evidence="2">The sequence shown here is derived from an EMBL/GenBank/DDBJ whole genome shotgun (WGS) entry which is preliminary data.</text>
</comment>